<evidence type="ECO:0000313" key="2">
    <source>
        <dbReference type="EMBL" id="KLO04188.1"/>
    </source>
</evidence>
<feature type="region of interest" description="Disordered" evidence="1">
    <location>
        <begin position="56"/>
        <end position="106"/>
    </location>
</feature>
<keyword evidence="3" id="KW-1185">Reference proteome</keyword>
<organism evidence="2 3">
    <name type="scientific">Schizopora paradoxa</name>
    <dbReference type="NCBI Taxonomy" id="27342"/>
    <lineage>
        <taxon>Eukaryota</taxon>
        <taxon>Fungi</taxon>
        <taxon>Dikarya</taxon>
        <taxon>Basidiomycota</taxon>
        <taxon>Agaricomycotina</taxon>
        <taxon>Agaricomycetes</taxon>
        <taxon>Hymenochaetales</taxon>
        <taxon>Schizoporaceae</taxon>
        <taxon>Schizopora</taxon>
    </lineage>
</organism>
<protein>
    <submittedName>
        <fullName evidence="2">Uncharacterized protein</fullName>
    </submittedName>
</protein>
<feature type="compositionally biased region" description="Low complexity" evidence="1">
    <location>
        <begin position="56"/>
        <end position="94"/>
    </location>
</feature>
<accession>A0A0H2R3W6</accession>
<dbReference type="Proteomes" id="UP000053477">
    <property type="component" value="Unassembled WGS sequence"/>
</dbReference>
<gene>
    <name evidence="2" type="ORF">SCHPADRAFT_911793</name>
</gene>
<evidence type="ECO:0000256" key="1">
    <source>
        <dbReference type="SAM" id="MobiDB-lite"/>
    </source>
</evidence>
<reference evidence="2 3" key="1">
    <citation type="submission" date="2015-04" db="EMBL/GenBank/DDBJ databases">
        <title>Complete genome sequence of Schizopora paradoxa KUC8140, a cosmopolitan wood degrader in East Asia.</title>
        <authorList>
            <consortium name="DOE Joint Genome Institute"/>
            <person name="Min B."/>
            <person name="Park H."/>
            <person name="Jang Y."/>
            <person name="Kim J.-J."/>
            <person name="Kim K.H."/>
            <person name="Pangilinan J."/>
            <person name="Lipzen A."/>
            <person name="Riley R."/>
            <person name="Grigoriev I.V."/>
            <person name="Spatafora J.W."/>
            <person name="Choi I.-G."/>
        </authorList>
    </citation>
    <scope>NUCLEOTIDE SEQUENCE [LARGE SCALE GENOMIC DNA]</scope>
    <source>
        <strain evidence="2 3">KUC8140</strain>
    </source>
</reference>
<dbReference type="EMBL" id="KQ086656">
    <property type="protein sequence ID" value="KLO04188.1"/>
    <property type="molecule type" value="Genomic_DNA"/>
</dbReference>
<sequence>MKLSCAFLAQMAGSLSALCHSRRRVPSVAVLSVRAVLPTCTSLTMAAQTSNVATTTSSLNNNASSSVTHAHPQHTLPPLSTTTQPPLSPSVSTPASLFRPPHQLRR</sequence>
<proteinExistence type="predicted"/>
<name>A0A0H2R3W6_9AGAM</name>
<dbReference type="AlphaFoldDB" id="A0A0H2R3W6"/>
<dbReference type="InParanoid" id="A0A0H2R3W6"/>
<evidence type="ECO:0000313" key="3">
    <source>
        <dbReference type="Proteomes" id="UP000053477"/>
    </source>
</evidence>